<organism evidence="2">
    <name type="scientific">Medicago truncatula</name>
    <name type="common">Barrel medic</name>
    <name type="synonym">Medicago tribuloides</name>
    <dbReference type="NCBI Taxonomy" id="3880"/>
    <lineage>
        <taxon>Eukaryota</taxon>
        <taxon>Viridiplantae</taxon>
        <taxon>Streptophyta</taxon>
        <taxon>Embryophyta</taxon>
        <taxon>Tracheophyta</taxon>
        <taxon>Spermatophyta</taxon>
        <taxon>Magnoliopsida</taxon>
        <taxon>eudicotyledons</taxon>
        <taxon>Gunneridae</taxon>
        <taxon>Pentapetalae</taxon>
        <taxon>rosids</taxon>
        <taxon>fabids</taxon>
        <taxon>Fabales</taxon>
        <taxon>Fabaceae</taxon>
        <taxon>Papilionoideae</taxon>
        <taxon>50 kb inversion clade</taxon>
        <taxon>NPAAA clade</taxon>
        <taxon>Hologalegina</taxon>
        <taxon>IRL clade</taxon>
        <taxon>Trifolieae</taxon>
        <taxon>Medicago</taxon>
    </lineage>
</organism>
<name>Q1SKW9_MEDTR</name>
<evidence type="ECO:0000313" key="3">
    <source>
        <dbReference type="EMBL" id="RHN71455.1"/>
    </source>
</evidence>
<proteinExistence type="predicted"/>
<evidence type="ECO:0000313" key="2">
    <source>
        <dbReference type="EMBL" id="ABE79563.1"/>
    </source>
</evidence>
<feature type="region of interest" description="Disordered" evidence="1">
    <location>
        <begin position="1"/>
        <end position="35"/>
    </location>
</feature>
<dbReference type="Proteomes" id="UP000265566">
    <property type="component" value="Chromosome 2"/>
</dbReference>
<reference evidence="2" key="2">
    <citation type="submission" date="2007-04" db="EMBL/GenBank/DDBJ databases">
        <authorList>
            <consortium name="The International Medicago Genome Annotation Group"/>
        </authorList>
    </citation>
    <scope>NUCLEOTIDE SEQUENCE</scope>
</reference>
<evidence type="ECO:0000313" key="4">
    <source>
        <dbReference type="Proteomes" id="UP000265566"/>
    </source>
</evidence>
<sequence length="106" mass="13257">METLLHQSPPPLKNSTPSSHSDKELHMHVESSNEQRPSFWIPLSEMHRWFDLENIAVAFMPLKKCSSMLNKWSNMSIRWFLRQRWWRLKIWEFRWQRRHRENIDWR</sequence>
<evidence type="ECO:0000256" key="1">
    <source>
        <dbReference type="SAM" id="MobiDB-lite"/>
    </source>
</evidence>
<gene>
    <name evidence="2" type="ORF">MtrDRAFT_AC140550g14v2</name>
    <name evidence="3" type="ORF">MtrunA17_Chr2g0277051</name>
</gene>
<dbReference type="EMBL" id="PSQE01000002">
    <property type="protein sequence ID" value="RHN71455.1"/>
    <property type="molecule type" value="Genomic_DNA"/>
</dbReference>
<feature type="compositionally biased region" description="Basic and acidic residues" evidence="1">
    <location>
        <begin position="20"/>
        <end position="33"/>
    </location>
</feature>
<dbReference type="Gramene" id="rna7059">
    <property type="protein sequence ID" value="RHN71455.1"/>
    <property type="gene ID" value="gene7059"/>
</dbReference>
<reference evidence="4" key="3">
    <citation type="journal article" date="2018" name="Nat. Plants">
        <title>Whole-genome landscape of Medicago truncatula symbiotic genes.</title>
        <authorList>
            <person name="Pecrix Y."/>
            <person name="Staton S.E."/>
            <person name="Sallet E."/>
            <person name="Lelandais-Briere C."/>
            <person name="Moreau S."/>
            <person name="Carrere S."/>
            <person name="Blein T."/>
            <person name="Jardinaud M.F."/>
            <person name="Latrasse D."/>
            <person name="Zouine M."/>
            <person name="Zahm M."/>
            <person name="Kreplak J."/>
            <person name="Mayjonade B."/>
            <person name="Satge C."/>
            <person name="Perez M."/>
            <person name="Cauet S."/>
            <person name="Marande W."/>
            <person name="Chantry-Darmon C."/>
            <person name="Lopez-Roques C."/>
            <person name="Bouchez O."/>
            <person name="Berard A."/>
            <person name="Debelle F."/>
            <person name="Munos S."/>
            <person name="Bendahmane A."/>
            <person name="Berges H."/>
            <person name="Niebel A."/>
            <person name="Buitink J."/>
            <person name="Frugier F."/>
            <person name="Benhamed M."/>
            <person name="Crespi M."/>
            <person name="Gouzy J."/>
            <person name="Gamas P."/>
        </authorList>
    </citation>
    <scope>NUCLEOTIDE SEQUENCE [LARGE SCALE GENOMIC DNA]</scope>
    <source>
        <strain evidence="4">cv. Jemalong A17</strain>
    </source>
</reference>
<accession>Q1SKW9</accession>
<reference evidence="2" key="1">
    <citation type="submission" date="2006-03" db="EMBL/GenBank/DDBJ databases">
        <authorList>
            <person name="Shaull S."/>
            <person name="Lin S."/>
            <person name="Dixon R."/>
            <person name="May G."/>
            <person name="Sumner L."/>
            <person name="Gonzales B."/>
            <person name="Cook D."/>
            <person name="Kim D."/>
            <person name="Roe B.A."/>
        </authorList>
    </citation>
    <scope>NUCLEOTIDE SEQUENCE</scope>
</reference>
<dbReference type="AlphaFoldDB" id="Q1SKW9"/>
<reference evidence="3" key="4">
    <citation type="journal article" date="2018" name="Nat. Plants">
        <title>Whole-genome landscape of Medicago truncatula symbiotic genes.</title>
        <authorList>
            <person name="Pecrix Y."/>
            <person name="Gamas P."/>
            <person name="Carrere S."/>
        </authorList>
    </citation>
    <scope>NUCLEOTIDE SEQUENCE</scope>
    <source>
        <tissue evidence="3">Leaves</tissue>
    </source>
</reference>
<dbReference type="EMBL" id="AC140550">
    <property type="protein sequence ID" value="ABE79563.1"/>
    <property type="molecule type" value="Genomic_DNA"/>
</dbReference>
<protein>
    <submittedName>
        <fullName evidence="2">Uncharacterized protein</fullName>
    </submittedName>
</protein>